<evidence type="ECO:0000313" key="4">
    <source>
        <dbReference type="Proteomes" id="UP001412239"/>
    </source>
</evidence>
<dbReference type="AlphaFoldDB" id="A0A292Q5D0"/>
<proteinExistence type="predicted"/>
<organism evidence="3 4">
    <name type="scientific">Tuber aestivum</name>
    <name type="common">summer truffle</name>
    <dbReference type="NCBI Taxonomy" id="59557"/>
    <lineage>
        <taxon>Eukaryota</taxon>
        <taxon>Fungi</taxon>
        <taxon>Dikarya</taxon>
        <taxon>Ascomycota</taxon>
        <taxon>Pezizomycotina</taxon>
        <taxon>Pezizomycetes</taxon>
        <taxon>Pezizales</taxon>
        <taxon>Tuberaceae</taxon>
        <taxon>Tuber</taxon>
    </lineage>
</organism>
<keyword evidence="4" id="KW-1185">Reference proteome</keyword>
<sequence>MRPLRYLLLSLALLLAVSPEHIAAKPLEARSSPDTKVATILPSLIIPIASCNPQKVFPTQEHGGVWLKPSLEGPRSRPQCVGNGLICKMNETALYIRFQVPFNSARYCELEFNLPHSGDRKQWRVRGTGILNVYSLEEPLNPYGVNWGVRPKRAPNTHPGRLGSPLYLIEHSIPEKTTTCTGPRLECRMGTFMDFELSAHRPGYTFFGWQQLAEPPTGISLSMWS</sequence>
<gene>
    <name evidence="3" type="ORF">GSTUAT00000890001</name>
</gene>
<dbReference type="Pfam" id="PF09792">
    <property type="entry name" value="But2"/>
    <property type="match status" value="1"/>
</dbReference>
<dbReference type="InterPro" id="IPR018620">
    <property type="entry name" value="Ubiquitin3-bd_protein_But2_C"/>
</dbReference>
<dbReference type="Proteomes" id="UP001412239">
    <property type="component" value="Unassembled WGS sequence"/>
</dbReference>
<dbReference type="EMBL" id="LN890953">
    <property type="protein sequence ID" value="CUS14996.1"/>
    <property type="molecule type" value="Genomic_DNA"/>
</dbReference>
<feature type="chain" id="PRO_5013262583" description="Ubiquitin 3 binding protein But2 C-terminal domain-containing protein" evidence="1">
    <location>
        <begin position="25"/>
        <end position="225"/>
    </location>
</feature>
<evidence type="ECO:0000313" key="3">
    <source>
        <dbReference type="EMBL" id="CUS14996.1"/>
    </source>
</evidence>
<feature type="signal peptide" evidence="1">
    <location>
        <begin position="1"/>
        <end position="24"/>
    </location>
</feature>
<feature type="domain" description="Ubiquitin 3 binding protein But2 C-terminal" evidence="2">
    <location>
        <begin position="42"/>
        <end position="158"/>
    </location>
</feature>
<protein>
    <recommendedName>
        <fullName evidence="2">Ubiquitin 3 binding protein But2 C-terminal domain-containing protein</fullName>
    </recommendedName>
</protein>
<name>A0A292Q5D0_9PEZI</name>
<accession>A0A292Q5D0</accession>
<evidence type="ECO:0000259" key="2">
    <source>
        <dbReference type="Pfam" id="PF09792"/>
    </source>
</evidence>
<keyword evidence="1" id="KW-0732">Signal</keyword>
<reference evidence="3" key="1">
    <citation type="submission" date="2015-10" db="EMBL/GenBank/DDBJ databases">
        <authorList>
            <person name="Regsiter A."/>
            <person name="william w."/>
        </authorList>
    </citation>
    <scope>NUCLEOTIDE SEQUENCE</scope>
    <source>
        <strain evidence="3">Montdore</strain>
    </source>
</reference>
<evidence type="ECO:0000256" key="1">
    <source>
        <dbReference type="SAM" id="SignalP"/>
    </source>
</evidence>